<dbReference type="Proteomes" id="UP001212841">
    <property type="component" value="Unassembled WGS sequence"/>
</dbReference>
<evidence type="ECO:0000256" key="1">
    <source>
        <dbReference type="ARBA" id="ARBA00022741"/>
    </source>
</evidence>
<dbReference type="GO" id="GO:0005525">
    <property type="term" value="F:GTP binding"/>
    <property type="evidence" value="ECO:0007669"/>
    <property type="project" value="UniProtKB-KW"/>
</dbReference>
<feature type="compositionally biased region" description="Acidic residues" evidence="4">
    <location>
        <begin position="560"/>
        <end position="571"/>
    </location>
</feature>
<dbReference type="SUPFAM" id="SSF52540">
    <property type="entry name" value="P-loop containing nucleoside triphosphate hydrolases"/>
    <property type="match status" value="1"/>
</dbReference>
<dbReference type="PANTHER" id="PTHR46090">
    <property type="entry name" value="ADP-RIBOSYLATION FACTOR-LIKE PROTEIN 13B"/>
    <property type="match status" value="1"/>
</dbReference>
<feature type="compositionally biased region" description="Polar residues" evidence="4">
    <location>
        <begin position="230"/>
        <end position="251"/>
    </location>
</feature>
<feature type="compositionally biased region" description="Polar residues" evidence="4">
    <location>
        <begin position="169"/>
        <end position="179"/>
    </location>
</feature>
<dbReference type="PROSITE" id="PS51417">
    <property type="entry name" value="ARF"/>
    <property type="match status" value="1"/>
</dbReference>
<gene>
    <name evidence="5" type="primary">ARL13B</name>
    <name evidence="5" type="ORF">HK097_011149</name>
</gene>
<keyword evidence="2 3" id="KW-0342">GTP-binding</keyword>
<dbReference type="GO" id="GO:0003924">
    <property type="term" value="F:GTPase activity"/>
    <property type="evidence" value="ECO:0007669"/>
    <property type="project" value="InterPro"/>
</dbReference>
<organism evidence="5 6">
    <name type="scientific">Rhizophlyctis rosea</name>
    <dbReference type="NCBI Taxonomy" id="64517"/>
    <lineage>
        <taxon>Eukaryota</taxon>
        <taxon>Fungi</taxon>
        <taxon>Fungi incertae sedis</taxon>
        <taxon>Chytridiomycota</taxon>
        <taxon>Chytridiomycota incertae sedis</taxon>
        <taxon>Chytridiomycetes</taxon>
        <taxon>Rhizophlyctidales</taxon>
        <taxon>Rhizophlyctidaceae</taxon>
        <taxon>Rhizophlyctis</taxon>
    </lineage>
</organism>
<evidence type="ECO:0000256" key="4">
    <source>
        <dbReference type="SAM" id="MobiDB-lite"/>
    </source>
</evidence>
<feature type="compositionally biased region" description="Basic and acidic residues" evidence="4">
    <location>
        <begin position="376"/>
        <end position="401"/>
    </location>
</feature>
<evidence type="ECO:0000313" key="5">
    <source>
        <dbReference type="EMBL" id="KAJ3047820.1"/>
    </source>
</evidence>
<feature type="compositionally biased region" description="Pro residues" evidence="4">
    <location>
        <begin position="266"/>
        <end position="277"/>
    </location>
</feature>
<evidence type="ECO:0000256" key="3">
    <source>
        <dbReference type="PIRSR" id="PIRSR606689-1"/>
    </source>
</evidence>
<feature type="compositionally biased region" description="Basic and acidic residues" evidence="4">
    <location>
        <begin position="543"/>
        <end position="559"/>
    </location>
</feature>
<feature type="region of interest" description="Disordered" evidence="4">
    <location>
        <begin position="230"/>
        <end position="294"/>
    </location>
</feature>
<feature type="region of interest" description="Disordered" evidence="4">
    <location>
        <begin position="449"/>
        <end position="581"/>
    </location>
</feature>
<feature type="region of interest" description="Disordered" evidence="4">
    <location>
        <begin position="1"/>
        <end position="71"/>
    </location>
</feature>
<feature type="compositionally biased region" description="Polar residues" evidence="4">
    <location>
        <begin position="45"/>
        <end position="58"/>
    </location>
</feature>
<dbReference type="Pfam" id="PF00025">
    <property type="entry name" value="Arf"/>
    <property type="match status" value="1"/>
</dbReference>
<evidence type="ECO:0000313" key="6">
    <source>
        <dbReference type="Proteomes" id="UP001212841"/>
    </source>
</evidence>
<keyword evidence="1 3" id="KW-0547">Nucleotide-binding</keyword>
<feature type="binding site" evidence="3">
    <location>
        <position position="83"/>
    </location>
    <ligand>
        <name>GTP</name>
        <dbReference type="ChEBI" id="CHEBI:37565"/>
    </ligand>
</feature>
<accession>A0AAD5WZD6</accession>
<feature type="compositionally biased region" description="Polar residues" evidence="4">
    <location>
        <begin position="1"/>
        <end position="20"/>
    </location>
</feature>
<dbReference type="InterPro" id="IPR006689">
    <property type="entry name" value="Small_GTPase_ARF/SAR"/>
</dbReference>
<dbReference type="InterPro" id="IPR027417">
    <property type="entry name" value="P-loop_NTPase"/>
</dbReference>
<feature type="binding site" evidence="3">
    <location>
        <begin position="139"/>
        <end position="142"/>
    </location>
    <ligand>
        <name>GTP</name>
        <dbReference type="ChEBI" id="CHEBI:37565"/>
    </ligand>
</feature>
<evidence type="ECO:0000256" key="2">
    <source>
        <dbReference type="ARBA" id="ARBA00023134"/>
    </source>
</evidence>
<name>A0AAD5WZD6_9FUNG</name>
<protein>
    <submittedName>
        <fullName evidence="5">ADP-ribosylation factor-like protein 13B</fullName>
    </submittedName>
</protein>
<dbReference type="PRINTS" id="PR00328">
    <property type="entry name" value="SAR1GTPBP"/>
</dbReference>
<reference evidence="5" key="1">
    <citation type="submission" date="2020-05" db="EMBL/GenBank/DDBJ databases">
        <title>Phylogenomic resolution of chytrid fungi.</title>
        <authorList>
            <person name="Stajich J.E."/>
            <person name="Amses K."/>
            <person name="Simmons R."/>
            <person name="Seto K."/>
            <person name="Myers J."/>
            <person name="Bonds A."/>
            <person name="Quandt C.A."/>
            <person name="Barry K."/>
            <person name="Liu P."/>
            <person name="Grigoriev I."/>
            <person name="Longcore J.E."/>
            <person name="James T.Y."/>
        </authorList>
    </citation>
    <scope>NUCLEOTIDE SEQUENCE</scope>
    <source>
        <strain evidence="5">JEL0318</strain>
    </source>
</reference>
<feature type="non-terminal residue" evidence="5">
    <location>
        <position position="581"/>
    </location>
</feature>
<comment type="caution">
    <text evidence="5">The sequence shown here is derived from an EMBL/GenBank/DDBJ whole genome shotgun (WGS) entry which is preliminary data.</text>
</comment>
<dbReference type="Gene3D" id="3.40.50.300">
    <property type="entry name" value="P-loop containing nucleotide triphosphate hydrolases"/>
    <property type="match status" value="1"/>
</dbReference>
<feature type="region of interest" description="Disordered" evidence="4">
    <location>
        <begin position="162"/>
        <end position="184"/>
    </location>
</feature>
<dbReference type="EMBL" id="JADGJD010000895">
    <property type="protein sequence ID" value="KAJ3047820.1"/>
    <property type="molecule type" value="Genomic_DNA"/>
</dbReference>
<keyword evidence="6" id="KW-1185">Reference proteome</keyword>
<dbReference type="AlphaFoldDB" id="A0AAD5WZD6"/>
<dbReference type="InterPro" id="IPR051995">
    <property type="entry name" value="Ciliary_GTPase"/>
</dbReference>
<feature type="compositionally biased region" description="Basic and acidic residues" evidence="4">
    <location>
        <begin position="465"/>
        <end position="522"/>
    </location>
</feature>
<feature type="region of interest" description="Disordered" evidence="4">
    <location>
        <begin position="373"/>
        <end position="421"/>
    </location>
</feature>
<sequence length="581" mass="63557">MILSDTTTIPRSTNGFTTTTIKHHLPLPPSNKRRKSAGKVVPEVSSPTLPHQPEQTSPPGRKQGKKEKVKTQGVDVKYYDVGGGEGIRGIWSNYFAETHACIYMVDASDFARLPAAAEALSKVMHDERMTGKPFLIIANKQDSTTAQALTPEQLYDSLNLNELAPWSRPSPTTGTPRSSGQDEESVCVVKGVCGRGIVFGGKDADVVEGMRDALTRFLATTTHRLPSLATRVQTDSAEQSLRYTSDLASQKQRVDSLRSSQKSIPNPSPPPPAPSTQPHPDIKGKQPERPPQFYSTVPASVQQKGNLANVDQSVVETSPLFQARTAKLGFHDAPIPIIIESIPSDRSLAVMRNEAVGTGGGRGKEEGGVVVIAQQESKEEEKAEEQKPSTPTRRDSREEARVTPLPGQVEDEEEEERVEVRKVEEKRVEVVPAVEEKKVDEEKIAVMGKGSGLGEMESEDEEGVEEVRIDEGLRFNVEKDNGKQEEGKSDEVSREGEGQKEEVAAEGEKKEEVREEAVKVEKVNPSGETIGGIAKSDLGSANMEHEQPERKEEEHRDVPLPEEDNDIEEIQVPETTPSAPP</sequence>
<feature type="compositionally biased region" description="Basic residues" evidence="4">
    <location>
        <begin position="21"/>
        <end position="37"/>
    </location>
</feature>
<proteinExistence type="predicted"/>
<dbReference type="PANTHER" id="PTHR46090:SF2">
    <property type="entry name" value="ADP-RIBOSYLATION FACTOR-LIKE PROTEIN 13B"/>
    <property type="match status" value="1"/>
</dbReference>